<accession>A0AAV5W508</accession>
<feature type="signal peptide" evidence="2">
    <location>
        <begin position="1"/>
        <end position="15"/>
    </location>
</feature>
<feature type="chain" id="PRO_5043809083" evidence="2">
    <location>
        <begin position="16"/>
        <end position="139"/>
    </location>
</feature>
<protein>
    <submittedName>
        <fullName evidence="3">Uncharacterized protein</fullName>
    </submittedName>
</protein>
<evidence type="ECO:0000313" key="3">
    <source>
        <dbReference type="EMBL" id="GMT25808.1"/>
    </source>
</evidence>
<dbReference type="EMBL" id="BTSY01000004">
    <property type="protein sequence ID" value="GMT25808.1"/>
    <property type="molecule type" value="Genomic_DNA"/>
</dbReference>
<dbReference type="Proteomes" id="UP001432322">
    <property type="component" value="Unassembled WGS sequence"/>
</dbReference>
<feature type="region of interest" description="Disordered" evidence="1">
    <location>
        <begin position="116"/>
        <end position="139"/>
    </location>
</feature>
<dbReference type="AlphaFoldDB" id="A0AAV5W508"/>
<name>A0AAV5W508_9BILA</name>
<gene>
    <name evidence="3" type="ORF">PFISCL1PPCAC_17105</name>
</gene>
<keyword evidence="2" id="KW-0732">Signal</keyword>
<sequence>MQALLVLCAAATASAQFFAPSYGYGYTGYGFPSYGYGSYGYPSIGYGSYGYPAAYPAYGYGLVLATPALAAHTIVARDTSAVAIADVIASTSAPRPLTFPRINAGEEKISVIQKRDTSIDVKQESEEADDKTSVIQKKE</sequence>
<organism evidence="3 4">
    <name type="scientific">Pristionchus fissidentatus</name>
    <dbReference type="NCBI Taxonomy" id="1538716"/>
    <lineage>
        <taxon>Eukaryota</taxon>
        <taxon>Metazoa</taxon>
        <taxon>Ecdysozoa</taxon>
        <taxon>Nematoda</taxon>
        <taxon>Chromadorea</taxon>
        <taxon>Rhabditida</taxon>
        <taxon>Rhabditina</taxon>
        <taxon>Diplogasteromorpha</taxon>
        <taxon>Diplogasteroidea</taxon>
        <taxon>Neodiplogasteridae</taxon>
        <taxon>Pristionchus</taxon>
    </lineage>
</organism>
<evidence type="ECO:0000256" key="2">
    <source>
        <dbReference type="SAM" id="SignalP"/>
    </source>
</evidence>
<evidence type="ECO:0000256" key="1">
    <source>
        <dbReference type="SAM" id="MobiDB-lite"/>
    </source>
</evidence>
<comment type="caution">
    <text evidence="3">The sequence shown here is derived from an EMBL/GenBank/DDBJ whole genome shotgun (WGS) entry which is preliminary data.</text>
</comment>
<proteinExistence type="predicted"/>
<reference evidence="3" key="1">
    <citation type="submission" date="2023-10" db="EMBL/GenBank/DDBJ databases">
        <title>Genome assembly of Pristionchus species.</title>
        <authorList>
            <person name="Yoshida K."/>
            <person name="Sommer R.J."/>
        </authorList>
    </citation>
    <scope>NUCLEOTIDE SEQUENCE</scope>
    <source>
        <strain evidence="3">RS5133</strain>
    </source>
</reference>
<keyword evidence="4" id="KW-1185">Reference proteome</keyword>
<evidence type="ECO:0000313" key="4">
    <source>
        <dbReference type="Proteomes" id="UP001432322"/>
    </source>
</evidence>